<organism evidence="2 3">
    <name type="scientific">Trametes cubensis</name>
    <dbReference type="NCBI Taxonomy" id="1111947"/>
    <lineage>
        <taxon>Eukaryota</taxon>
        <taxon>Fungi</taxon>
        <taxon>Dikarya</taxon>
        <taxon>Basidiomycota</taxon>
        <taxon>Agaricomycotina</taxon>
        <taxon>Agaricomycetes</taxon>
        <taxon>Polyporales</taxon>
        <taxon>Polyporaceae</taxon>
        <taxon>Trametes</taxon>
    </lineage>
</organism>
<comment type="similarity">
    <text evidence="1">Belongs to the TTI2 family.</text>
</comment>
<gene>
    <name evidence="2" type="ORF">ONZ51_g225</name>
</gene>
<dbReference type="InterPro" id="IPR016024">
    <property type="entry name" value="ARM-type_fold"/>
</dbReference>
<sequence length="458" mass="50973">MVQNEEFKTVAASELRIPKEFTEYEDVVEAEVIVRLEQWKQHACGILSTLREQVRARGPIPLRDQAELVYYTAQFDGDGPWTLGHSREAAQEVLSLFDKPRVELLECVLRDFVKPIFASNPHPHINVDTGRKLPRTAGGPLGHLDYFEEQGWKSHPGLYNVLSWCLRHVDDRAVERLWHLFVPPIMTYLDDYKAPYKLQGVRLASQLLQRAPPELLRRTGMDVLLSATCLNFLHEQETPDLIRASVSAHLQLINVTTVVGSATRFDQLCSLLGESIIGNIWIYASREPEALEASVDCIPDVVGTLGIGSARYLKALIPQLVFPLLPAPENGASASYKLSSIRALRSVIQNCEPRIHKWRGAILEAILKCWVDIADGSVDSAETSALKNELRAACTTLAQACHDSAPQITAELQSIQSLDYHLFGPLLADLPGCKRIQYHVNGLTSPIERVNLALPGCA</sequence>
<dbReference type="GO" id="GO:0005829">
    <property type="term" value="C:cytosol"/>
    <property type="evidence" value="ECO:0007669"/>
    <property type="project" value="TreeGrafter"/>
</dbReference>
<dbReference type="InterPro" id="IPR018870">
    <property type="entry name" value="Tti2"/>
</dbReference>
<evidence type="ECO:0000313" key="3">
    <source>
        <dbReference type="Proteomes" id="UP001215151"/>
    </source>
</evidence>
<protein>
    <submittedName>
        <fullName evidence="2">Uncharacterized protein</fullName>
    </submittedName>
</protein>
<dbReference type="PANTHER" id="PTHR32226:SF2">
    <property type="entry name" value="TELO2-INTERACTING PROTEIN 2"/>
    <property type="match status" value="1"/>
</dbReference>
<dbReference type="Proteomes" id="UP001215151">
    <property type="component" value="Unassembled WGS sequence"/>
</dbReference>
<name>A0AAD7XG13_9APHY</name>
<dbReference type="Pfam" id="PF10521">
    <property type="entry name" value="Tti2"/>
    <property type="match status" value="1"/>
</dbReference>
<dbReference type="AlphaFoldDB" id="A0AAD7XG13"/>
<keyword evidence="3" id="KW-1185">Reference proteome</keyword>
<proteinExistence type="inferred from homology"/>
<evidence type="ECO:0000256" key="1">
    <source>
        <dbReference type="ARBA" id="ARBA00034736"/>
    </source>
</evidence>
<comment type="caution">
    <text evidence="2">The sequence shown here is derived from an EMBL/GenBank/DDBJ whole genome shotgun (WGS) entry which is preliminary data.</text>
</comment>
<evidence type="ECO:0000313" key="2">
    <source>
        <dbReference type="EMBL" id="KAJ8502145.1"/>
    </source>
</evidence>
<dbReference type="GO" id="GO:0005634">
    <property type="term" value="C:nucleus"/>
    <property type="evidence" value="ECO:0007669"/>
    <property type="project" value="TreeGrafter"/>
</dbReference>
<dbReference type="EMBL" id="JAPEVG010000002">
    <property type="protein sequence ID" value="KAJ8502145.1"/>
    <property type="molecule type" value="Genomic_DNA"/>
</dbReference>
<reference evidence="2" key="1">
    <citation type="submission" date="2022-11" db="EMBL/GenBank/DDBJ databases">
        <title>Genome Sequence of Cubamyces cubensis.</title>
        <authorList>
            <person name="Buettner E."/>
        </authorList>
    </citation>
    <scope>NUCLEOTIDE SEQUENCE</scope>
    <source>
        <strain evidence="2">MPL-01</strain>
    </source>
</reference>
<accession>A0AAD7XG13</accession>
<dbReference type="SUPFAM" id="SSF48371">
    <property type="entry name" value="ARM repeat"/>
    <property type="match status" value="1"/>
</dbReference>
<dbReference type="GO" id="GO:0110078">
    <property type="term" value="C:TTT Hsp90 cochaperone complex"/>
    <property type="evidence" value="ECO:0007669"/>
    <property type="project" value="InterPro"/>
</dbReference>
<dbReference type="PANTHER" id="PTHR32226">
    <property type="entry name" value="TELO2-INTERACTING PROTEIN 2"/>
    <property type="match status" value="1"/>
</dbReference>